<dbReference type="PROSITE" id="PS50234">
    <property type="entry name" value="VWFA"/>
    <property type="match status" value="1"/>
</dbReference>
<dbReference type="AlphaFoldDB" id="A0A0G4M3D2"/>
<dbReference type="InterPro" id="IPR002035">
    <property type="entry name" value="VWF_A"/>
</dbReference>
<dbReference type="InterPro" id="IPR032838">
    <property type="entry name" value="Vwaint_dom"/>
</dbReference>
<proteinExistence type="predicted"/>
<feature type="domain" description="VWFA" evidence="2">
    <location>
        <begin position="92"/>
        <end position="283"/>
    </location>
</feature>
<protein>
    <recommendedName>
        <fullName evidence="2">VWFA domain-containing protein</fullName>
    </recommendedName>
</protein>
<dbReference type="Pfam" id="PF14624">
    <property type="entry name" value="Vwaint"/>
    <property type="match status" value="1"/>
</dbReference>
<organism evidence="3 4">
    <name type="scientific">Verticillium longisporum</name>
    <name type="common">Verticillium dahliae var. longisporum</name>
    <dbReference type="NCBI Taxonomy" id="100787"/>
    <lineage>
        <taxon>Eukaryota</taxon>
        <taxon>Fungi</taxon>
        <taxon>Dikarya</taxon>
        <taxon>Ascomycota</taxon>
        <taxon>Pezizomycotina</taxon>
        <taxon>Sordariomycetes</taxon>
        <taxon>Hypocreomycetidae</taxon>
        <taxon>Glomerellales</taxon>
        <taxon>Plectosphaerellaceae</taxon>
        <taxon>Verticillium</taxon>
    </lineage>
</organism>
<dbReference type="InterPro" id="IPR051266">
    <property type="entry name" value="CLCR"/>
</dbReference>
<name>A0A0G4M3D2_VERLO</name>
<dbReference type="Gene3D" id="2.170.16.10">
    <property type="entry name" value="Hedgehog/Intein (Hint) domain"/>
    <property type="match status" value="1"/>
</dbReference>
<dbReference type="InterPro" id="IPR036844">
    <property type="entry name" value="Hint_dom_sf"/>
</dbReference>
<accession>A0A0G4M3D2</accession>
<dbReference type="Gene3D" id="3.60.15.10">
    <property type="entry name" value="Ribonuclease Z/Hydroxyacylglutathione hydrolase-like"/>
    <property type="match status" value="1"/>
</dbReference>
<feature type="compositionally biased region" description="Low complexity" evidence="1">
    <location>
        <begin position="8"/>
        <end position="27"/>
    </location>
</feature>
<keyword evidence="4" id="KW-1185">Reference proteome</keyword>
<dbReference type="InterPro" id="IPR039510">
    <property type="entry name" value="Vint_dom"/>
</dbReference>
<dbReference type="Gene3D" id="3.40.50.410">
    <property type="entry name" value="von Willebrand factor, type A domain"/>
    <property type="match status" value="1"/>
</dbReference>
<sequence>MTLLKAFSRLTTGSSSSRATSNPSATPDSSVADDNMSVTSEPATLVQDEIDDLTLSVHPLASREGLLVKVEPPMTPREAIQSGKRMLRAPCDIVLVIDVSGSMHDAAPAPVIPGQKDESTGLSILDLTKHAARTILETLDERDRLGIVTFTTNAKVILSLVEMNPDNKVSAKNKIENLQPLHGTNMWHGITEGIKLFSDCDSTSGRVPAMMVLTDGMPNSGCPRLGYIPKLRDMGQLPATIHTFGFGYYIRSGLLKSIAEIGGGNYAFIPDAGMIGTVFVHAVANLQSTFANRATLTLTYPSELAIQESIGDSVEKQAPIELAGYLTPTSQLTISLGNIQYGQSRDIYLRASPGAWSKLLENDKAPSVKAKLHYSQMTSTIYAESAEGILSDPTTLDAAEIAYHQSRSQMCAFLSTLFPIIIDEESQHNGEHQAVTKARDQIPLLQTLISNLPARTFADHKNQSLVQDLSGPEPKGQVSLAITNAEFYRKWGVHYLPSILNAHTRQICNSFKDPGPLQYGAQSRLFIACRKALDDAFDSIPPPTPSRYRVGTYSKPINMRRYHSSSNPCFAGSTPVLLASGRSVPIRQLRHGVKVLTPRGPRRVAVVLVTPVRREVMCRVGGLVVTPWHPLSTDAKSWGFPAQMADSAVRYTGCIYSVVLQPDRDPAAHALRVGGHWGVSLGHGVTAGDFRAHQFFGDYMAVAKSLKQIGIRKGGIVLGGGTRRDEKTGLVNGFRRATVRLPRTAAELAGMHDHRRSMALQERNSKVLKYDAAHRHDRLCLAVDVDNSDLAARRPLCPSSAFHTMTAYATTDLLLDSLAPSTPLRPILTRLNADNSWMISLPRPGGPDASGKAYYHILQDLWLGGILTEWPYTAFLLQIVRKQAGKFDDVADIERLVASMEAAAAVGGAERAADTTTTTTKQQRRQCVDAILVSHLNIDHCHRQTLERFPRETPVLVVADAAALVRGWGHFETVVELPDLEPAAASWPAGAGPRGARPVAAVPAWLRMFRLPDRDSTYPHIHHGIVTSWGGEALLYAPHGVDTEKAAHAARVAPEGTAWLALLHGLDELGTGKATGRGVKGGLALAGATGMRYWARTHDGGQAYSGIISWLLRFRGWTFEEGVAEMEREGGKMDKVPAFFDIENGGALVLV</sequence>
<dbReference type="STRING" id="100787.A0A0G4M3D2"/>
<dbReference type="PANTHER" id="PTHR10579:SF156">
    <property type="entry name" value="VWFA DOMAIN-CONTAINING PROTEIN"/>
    <property type="match status" value="1"/>
</dbReference>
<gene>
    <name evidence="3" type="ORF">BN1708_015223</name>
</gene>
<dbReference type="Pfam" id="PF14623">
    <property type="entry name" value="Vint"/>
    <property type="match status" value="1"/>
</dbReference>
<feature type="region of interest" description="Disordered" evidence="1">
    <location>
        <begin position="7"/>
        <end position="40"/>
    </location>
</feature>
<evidence type="ECO:0000256" key="1">
    <source>
        <dbReference type="SAM" id="MobiDB-lite"/>
    </source>
</evidence>
<dbReference type="SMART" id="SM00327">
    <property type="entry name" value="VWA"/>
    <property type="match status" value="1"/>
</dbReference>
<dbReference type="InterPro" id="IPR036465">
    <property type="entry name" value="vWFA_dom_sf"/>
</dbReference>
<reference evidence="3 4" key="1">
    <citation type="submission" date="2015-05" db="EMBL/GenBank/DDBJ databases">
        <authorList>
            <person name="Wang D.B."/>
            <person name="Wang M."/>
        </authorList>
    </citation>
    <scope>NUCLEOTIDE SEQUENCE [LARGE SCALE GENOMIC DNA]</scope>
    <source>
        <strain evidence="3">VL1</strain>
    </source>
</reference>
<dbReference type="SUPFAM" id="SSF51294">
    <property type="entry name" value="Hedgehog/intein (Hint) domain"/>
    <property type="match status" value="1"/>
</dbReference>
<dbReference type="InterPro" id="IPR036866">
    <property type="entry name" value="RibonucZ/Hydroxyglut_hydro"/>
</dbReference>
<dbReference type="Pfam" id="PF00092">
    <property type="entry name" value="VWA"/>
    <property type="match status" value="1"/>
</dbReference>
<dbReference type="PANTHER" id="PTHR10579">
    <property type="entry name" value="CALCIUM-ACTIVATED CHLORIDE CHANNEL REGULATOR"/>
    <property type="match status" value="1"/>
</dbReference>
<dbReference type="SUPFAM" id="SSF53300">
    <property type="entry name" value="vWA-like"/>
    <property type="match status" value="1"/>
</dbReference>
<evidence type="ECO:0000313" key="3">
    <source>
        <dbReference type="EMBL" id="CRK28370.1"/>
    </source>
</evidence>
<dbReference type="EMBL" id="CVQH01020740">
    <property type="protein sequence ID" value="CRK28370.1"/>
    <property type="molecule type" value="Genomic_DNA"/>
</dbReference>
<dbReference type="Proteomes" id="UP000044602">
    <property type="component" value="Unassembled WGS sequence"/>
</dbReference>
<evidence type="ECO:0000259" key="2">
    <source>
        <dbReference type="PROSITE" id="PS50234"/>
    </source>
</evidence>
<evidence type="ECO:0000313" key="4">
    <source>
        <dbReference type="Proteomes" id="UP000044602"/>
    </source>
</evidence>